<comment type="caution">
    <text evidence="1">The sequence shown here is derived from an EMBL/GenBank/DDBJ whole genome shotgun (WGS) entry which is preliminary data.</text>
</comment>
<keyword evidence="2" id="KW-1185">Reference proteome</keyword>
<accession>A0A392R966</accession>
<protein>
    <submittedName>
        <fullName evidence="1">Uncharacterized protein</fullName>
    </submittedName>
</protein>
<dbReference type="AlphaFoldDB" id="A0A392R966"/>
<sequence length="89" mass="10584">MWMEEEYSPKWGMEMSMKSILDGWDGDGKVLPDFEDLCFLLLAAAQEHRRSDIVMILWCVWKRRNEKVWEEVVKPQVYRSKEGQCSLAN</sequence>
<evidence type="ECO:0000313" key="2">
    <source>
        <dbReference type="Proteomes" id="UP000265520"/>
    </source>
</evidence>
<evidence type="ECO:0000313" key="1">
    <source>
        <dbReference type="EMBL" id="MCI33178.1"/>
    </source>
</evidence>
<reference evidence="1 2" key="1">
    <citation type="journal article" date="2018" name="Front. Plant Sci.">
        <title>Red Clover (Trifolium pratense) and Zigzag Clover (T. medium) - A Picture of Genomic Similarities and Differences.</title>
        <authorList>
            <person name="Dluhosova J."/>
            <person name="Istvanek J."/>
            <person name="Nedelnik J."/>
            <person name="Repkova J."/>
        </authorList>
    </citation>
    <scope>NUCLEOTIDE SEQUENCE [LARGE SCALE GENOMIC DNA]</scope>
    <source>
        <strain evidence="2">cv. 10/8</strain>
        <tissue evidence="1">Leaf</tissue>
    </source>
</reference>
<dbReference type="Proteomes" id="UP000265520">
    <property type="component" value="Unassembled WGS sequence"/>
</dbReference>
<dbReference type="EMBL" id="LXQA010202122">
    <property type="protein sequence ID" value="MCI33178.1"/>
    <property type="molecule type" value="Genomic_DNA"/>
</dbReference>
<proteinExistence type="predicted"/>
<organism evidence="1 2">
    <name type="scientific">Trifolium medium</name>
    <dbReference type="NCBI Taxonomy" id="97028"/>
    <lineage>
        <taxon>Eukaryota</taxon>
        <taxon>Viridiplantae</taxon>
        <taxon>Streptophyta</taxon>
        <taxon>Embryophyta</taxon>
        <taxon>Tracheophyta</taxon>
        <taxon>Spermatophyta</taxon>
        <taxon>Magnoliopsida</taxon>
        <taxon>eudicotyledons</taxon>
        <taxon>Gunneridae</taxon>
        <taxon>Pentapetalae</taxon>
        <taxon>rosids</taxon>
        <taxon>fabids</taxon>
        <taxon>Fabales</taxon>
        <taxon>Fabaceae</taxon>
        <taxon>Papilionoideae</taxon>
        <taxon>50 kb inversion clade</taxon>
        <taxon>NPAAA clade</taxon>
        <taxon>Hologalegina</taxon>
        <taxon>IRL clade</taxon>
        <taxon>Trifolieae</taxon>
        <taxon>Trifolium</taxon>
    </lineage>
</organism>
<name>A0A392R966_9FABA</name>